<dbReference type="PROSITE" id="PS01282">
    <property type="entry name" value="BIR_REPEAT_1"/>
    <property type="match status" value="1"/>
</dbReference>
<reference evidence="11 12" key="1">
    <citation type="submission" date="2024-04" db="EMBL/GenBank/DDBJ databases">
        <authorList>
            <person name="Waldvogel A.-M."/>
            <person name="Schoenle A."/>
        </authorList>
    </citation>
    <scope>NUCLEOTIDE SEQUENCE [LARGE SCALE GENOMIC DNA]</scope>
</reference>
<evidence type="ECO:0000256" key="3">
    <source>
        <dbReference type="ARBA" id="ARBA00012483"/>
    </source>
</evidence>
<evidence type="ECO:0000256" key="4">
    <source>
        <dbReference type="ARBA" id="ARBA00022490"/>
    </source>
</evidence>
<keyword evidence="6" id="KW-0879">Wnt signaling pathway</keyword>
<sequence>MSLSSSMFCLPRKLQEQLPNKANAFDPIRSYIKMADLEADDAGFMEFTSLSSRLDSFRHGEQVQCFSCRKIIDNWSSGDTPVEKHRLASPTCRFIDCIYPKSSHQANGDYNEEAEALEYRLRTGAVMDETTYPIVPHMRSEEARLQTFTDWPSASPVKPSDLAQAGLYYLGESDHVQCFCCNGNLARWAAGDTAWGEHEKHFPNCFFVLGHDVGNIPLQGGSQEQDGGRGPHMATFEQRLESFQGTSHPISPERLAQAGFYSTGTGDRVLCFSCKGGLKGWQPEEDPWVEHAKHFPGCSFLLSEKGQEFINNIQLQSSAANVEVRHENGFSKDNGADCLNKPSDNSSEKDEDTLRKLKELQREKQYTYKLRLYHCCILQQDSMQTSYLCIY</sequence>
<evidence type="ECO:0000256" key="2">
    <source>
        <dbReference type="ARBA" id="ARBA00004496"/>
    </source>
</evidence>
<keyword evidence="7" id="KW-0053">Apoptosis</keyword>
<dbReference type="EMBL" id="OZ035830">
    <property type="protein sequence ID" value="CAL1614032.1"/>
    <property type="molecule type" value="Genomic_DNA"/>
</dbReference>
<protein>
    <recommendedName>
        <fullName evidence="3">RING-type E3 ubiquitin transferase</fullName>
        <ecNumber evidence="3">2.3.2.27</ecNumber>
    </recommendedName>
</protein>
<evidence type="ECO:0000256" key="1">
    <source>
        <dbReference type="ARBA" id="ARBA00000900"/>
    </source>
</evidence>
<dbReference type="GO" id="GO:0043027">
    <property type="term" value="F:cysteine-type endopeptidase inhibitor activity involved in apoptotic process"/>
    <property type="evidence" value="ECO:0007669"/>
    <property type="project" value="TreeGrafter"/>
</dbReference>
<evidence type="ECO:0000256" key="5">
    <source>
        <dbReference type="ARBA" id="ARBA00022679"/>
    </source>
</evidence>
<dbReference type="SUPFAM" id="SSF57924">
    <property type="entry name" value="Inhibitor of apoptosis (IAP) repeat"/>
    <property type="match status" value="3"/>
</dbReference>
<evidence type="ECO:0000313" key="12">
    <source>
        <dbReference type="Proteomes" id="UP001497482"/>
    </source>
</evidence>
<evidence type="ECO:0000256" key="10">
    <source>
        <dbReference type="SAM" id="MobiDB-lite"/>
    </source>
</evidence>
<evidence type="ECO:0000313" key="11">
    <source>
        <dbReference type="EMBL" id="CAL1614032.1"/>
    </source>
</evidence>
<accession>A0AAV2ML68</accession>
<dbReference type="GO" id="GO:0016055">
    <property type="term" value="P:Wnt signaling pathway"/>
    <property type="evidence" value="ECO:0007669"/>
    <property type="project" value="UniProtKB-KW"/>
</dbReference>
<evidence type="ECO:0000256" key="6">
    <source>
        <dbReference type="ARBA" id="ARBA00022687"/>
    </source>
</evidence>
<dbReference type="FunFam" id="1.10.1170.10:FF:000003">
    <property type="entry name" value="E3 ubiquitin-protein ligase XIAP"/>
    <property type="match status" value="1"/>
</dbReference>
<keyword evidence="8" id="KW-0677">Repeat</keyword>
<dbReference type="Gene3D" id="1.10.1170.10">
    <property type="entry name" value="Inhibitor Of Apoptosis Protein (2mihbC-IAP-1), Chain A"/>
    <property type="match status" value="3"/>
</dbReference>
<dbReference type="PROSITE" id="PS50143">
    <property type="entry name" value="BIR_REPEAT_2"/>
    <property type="match status" value="3"/>
</dbReference>
<dbReference type="GO" id="GO:0005634">
    <property type="term" value="C:nucleus"/>
    <property type="evidence" value="ECO:0007669"/>
    <property type="project" value="TreeGrafter"/>
</dbReference>
<organism evidence="11 12">
    <name type="scientific">Knipowitschia caucasica</name>
    <name type="common">Caucasian dwarf goby</name>
    <name type="synonym">Pomatoschistus caucasicus</name>
    <dbReference type="NCBI Taxonomy" id="637954"/>
    <lineage>
        <taxon>Eukaryota</taxon>
        <taxon>Metazoa</taxon>
        <taxon>Chordata</taxon>
        <taxon>Craniata</taxon>
        <taxon>Vertebrata</taxon>
        <taxon>Euteleostomi</taxon>
        <taxon>Actinopterygii</taxon>
        <taxon>Neopterygii</taxon>
        <taxon>Teleostei</taxon>
        <taxon>Neoteleostei</taxon>
        <taxon>Acanthomorphata</taxon>
        <taxon>Gobiaria</taxon>
        <taxon>Gobiiformes</taxon>
        <taxon>Gobioidei</taxon>
        <taxon>Gobiidae</taxon>
        <taxon>Gobiinae</taxon>
        <taxon>Knipowitschia</taxon>
    </lineage>
</organism>
<feature type="region of interest" description="Disordered" evidence="10">
    <location>
        <begin position="333"/>
        <end position="352"/>
    </location>
</feature>
<dbReference type="InterPro" id="IPR050784">
    <property type="entry name" value="IAP"/>
</dbReference>
<gene>
    <name evidence="11" type="ORF">KC01_LOCUS40129</name>
</gene>
<dbReference type="GO" id="GO:0005737">
    <property type="term" value="C:cytoplasm"/>
    <property type="evidence" value="ECO:0007669"/>
    <property type="project" value="UniProtKB-SubCell"/>
</dbReference>
<keyword evidence="5" id="KW-0808">Transferase</keyword>
<dbReference type="GO" id="GO:0061630">
    <property type="term" value="F:ubiquitin protein ligase activity"/>
    <property type="evidence" value="ECO:0007669"/>
    <property type="project" value="UniProtKB-EC"/>
</dbReference>
<dbReference type="GO" id="GO:0006915">
    <property type="term" value="P:apoptotic process"/>
    <property type="evidence" value="ECO:0007669"/>
    <property type="project" value="UniProtKB-KW"/>
</dbReference>
<dbReference type="InterPro" id="IPR001370">
    <property type="entry name" value="BIR_rpt"/>
</dbReference>
<comment type="subcellular location">
    <subcellularLocation>
        <location evidence="2">Cytoplasm</location>
    </subcellularLocation>
</comment>
<dbReference type="GO" id="GO:0051726">
    <property type="term" value="P:regulation of cell cycle"/>
    <property type="evidence" value="ECO:0007669"/>
    <property type="project" value="TreeGrafter"/>
</dbReference>
<dbReference type="AlphaFoldDB" id="A0AAV2ML68"/>
<dbReference type="Proteomes" id="UP001497482">
    <property type="component" value="Chromosome 8"/>
</dbReference>
<proteinExistence type="predicted"/>
<dbReference type="GO" id="GO:0043066">
    <property type="term" value="P:negative regulation of apoptotic process"/>
    <property type="evidence" value="ECO:0007669"/>
    <property type="project" value="TreeGrafter"/>
</dbReference>
<keyword evidence="9" id="KW-0833">Ubl conjugation pathway</keyword>
<dbReference type="GO" id="GO:0031398">
    <property type="term" value="P:positive regulation of protein ubiquitination"/>
    <property type="evidence" value="ECO:0007669"/>
    <property type="project" value="TreeGrafter"/>
</dbReference>
<dbReference type="PANTHER" id="PTHR10044">
    <property type="entry name" value="INHIBITOR OF APOPTOSIS"/>
    <property type="match status" value="1"/>
</dbReference>
<evidence type="ECO:0000256" key="8">
    <source>
        <dbReference type="ARBA" id="ARBA00022737"/>
    </source>
</evidence>
<dbReference type="GO" id="GO:0090263">
    <property type="term" value="P:positive regulation of canonical Wnt signaling pathway"/>
    <property type="evidence" value="ECO:0007669"/>
    <property type="project" value="TreeGrafter"/>
</dbReference>
<dbReference type="CDD" id="cd00022">
    <property type="entry name" value="BIR"/>
    <property type="match status" value="2"/>
</dbReference>
<comment type="catalytic activity">
    <reaction evidence="1">
        <text>S-ubiquitinyl-[E2 ubiquitin-conjugating enzyme]-L-cysteine + [acceptor protein]-L-lysine = [E2 ubiquitin-conjugating enzyme]-L-cysteine + N(6)-ubiquitinyl-[acceptor protein]-L-lysine.</text>
        <dbReference type="EC" id="2.3.2.27"/>
    </reaction>
</comment>
<evidence type="ECO:0000256" key="9">
    <source>
        <dbReference type="ARBA" id="ARBA00022786"/>
    </source>
</evidence>
<keyword evidence="4" id="KW-0963">Cytoplasm</keyword>
<dbReference type="SMART" id="SM00238">
    <property type="entry name" value="BIR"/>
    <property type="match status" value="3"/>
</dbReference>
<dbReference type="Pfam" id="PF00653">
    <property type="entry name" value="BIR"/>
    <property type="match status" value="3"/>
</dbReference>
<dbReference type="EC" id="2.3.2.27" evidence="3"/>
<keyword evidence="12" id="KW-1185">Reference proteome</keyword>
<dbReference type="PANTHER" id="PTHR10044:SF115">
    <property type="entry name" value="E3 UBIQUITIN-PROTEIN LIGASE XIAP"/>
    <property type="match status" value="1"/>
</dbReference>
<evidence type="ECO:0000256" key="7">
    <source>
        <dbReference type="ARBA" id="ARBA00022703"/>
    </source>
</evidence>
<name>A0AAV2ML68_KNICA</name>